<sequence length="113" mass="13122">MHAQIPEEGSEGLRFWSALRRSAEGLYPGYAELADLRFALDEGWTIEPPVYVDREAGWRPYYHILLRREGRQVLLSLPESDALHRFLEEQRVPMELRSTRARARRSARARSAG</sequence>
<evidence type="ECO:0000313" key="1">
    <source>
        <dbReference type="EMBL" id="GBD09069.1"/>
    </source>
</evidence>
<gene>
    <name evidence="1" type="ORF">HRbin22_01316</name>
</gene>
<dbReference type="Proteomes" id="UP000236642">
    <property type="component" value="Unassembled WGS sequence"/>
</dbReference>
<accession>A0A2H5Y6I7</accession>
<comment type="caution">
    <text evidence="1">The sequence shown here is derived from an EMBL/GenBank/DDBJ whole genome shotgun (WGS) entry which is preliminary data.</text>
</comment>
<reference evidence="2" key="1">
    <citation type="submission" date="2017-09" db="EMBL/GenBank/DDBJ databases">
        <title>Metaegenomics of thermophilic ammonia-oxidizing enrichment culture.</title>
        <authorList>
            <person name="Kato S."/>
            <person name="Suzuki K."/>
        </authorList>
    </citation>
    <scope>NUCLEOTIDE SEQUENCE [LARGE SCALE GENOMIC DNA]</scope>
</reference>
<proteinExistence type="predicted"/>
<dbReference type="EMBL" id="BEHY01000026">
    <property type="protein sequence ID" value="GBD09069.1"/>
    <property type="molecule type" value="Genomic_DNA"/>
</dbReference>
<dbReference type="AlphaFoldDB" id="A0A2H5Y6I7"/>
<protein>
    <submittedName>
        <fullName evidence="1">Uncharacterized protein</fullName>
    </submittedName>
</protein>
<organism evidence="1 2">
    <name type="scientific">Candidatus Thermoflexus japonica</name>
    <dbReference type="NCBI Taxonomy" id="2035417"/>
    <lineage>
        <taxon>Bacteria</taxon>
        <taxon>Bacillati</taxon>
        <taxon>Chloroflexota</taxon>
        <taxon>Thermoflexia</taxon>
        <taxon>Thermoflexales</taxon>
        <taxon>Thermoflexaceae</taxon>
        <taxon>Thermoflexus</taxon>
    </lineage>
</organism>
<evidence type="ECO:0000313" key="2">
    <source>
        <dbReference type="Proteomes" id="UP000236642"/>
    </source>
</evidence>
<name>A0A2H5Y6I7_9CHLR</name>